<dbReference type="AlphaFoldDB" id="A0A0P1APB0"/>
<dbReference type="RefSeq" id="XP_024579510.1">
    <property type="nucleotide sequence ID" value="XM_024729099.1"/>
</dbReference>
<keyword evidence="2" id="KW-1185">Reference proteome</keyword>
<dbReference type="Proteomes" id="UP000054928">
    <property type="component" value="Unassembled WGS sequence"/>
</dbReference>
<dbReference type="OrthoDB" id="101269at2759"/>
<evidence type="ECO:0000313" key="2">
    <source>
        <dbReference type="Proteomes" id="UP000054928"/>
    </source>
</evidence>
<organism evidence="1 2">
    <name type="scientific">Plasmopara halstedii</name>
    <name type="common">Downy mildew of sunflower</name>
    <dbReference type="NCBI Taxonomy" id="4781"/>
    <lineage>
        <taxon>Eukaryota</taxon>
        <taxon>Sar</taxon>
        <taxon>Stramenopiles</taxon>
        <taxon>Oomycota</taxon>
        <taxon>Peronosporomycetes</taxon>
        <taxon>Peronosporales</taxon>
        <taxon>Peronosporaceae</taxon>
        <taxon>Plasmopara</taxon>
    </lineage>
</organism>
<reference evidence="2" key="1">
    <citation type="submission" date="2014-09" db="EMBL/GenBank/DDBJ databases">
        <authorList>
            <person name="Sharma Rahul"/>
            <person name="Thines Marco"/>
        </authorList>
    </citation>
    <scope>NUCLEOTIDE SEQUENCE [LARGE SCALE GENOMIC DNA]</scope>
</reference>
<proteinExistence type="predicted"/>
<name>A0A0P1APB0_PLAHL</name>
<dbReference type="EMBL" id="CCYD01000653">
    <property type="protein sequence ID" value="CEG43141.1"/>
    <property type="molecule type" value="Genomic_DNA"/>
</dbReference>
<dbReference type="GeneID" id="36408412"/>
<sequence>MQGLRVKRSQVKVTIEAKKRSRKKGPDSGTCELFDFKGAPDANTFQSMVSCFNPEQLERELS</sequence>
<evidence type="ECO:0000313" key="1">
    <source>
        <dbReference type="EMBL" id="CEG43141.1"/>
    </source>
</evidence>
<accession>A0A0P1APB0</accession>
<protein>
    <submittedName>
        <fullName evidence="1">Uncharacterized protein</fullName>
    </submittedName>
</protein>